<evidence type="ECO:0000259" key="1">
    <source>
        <dbReference type="Pfam" id="PF13614"/>
    </source>
</evidence>
<dbReference type="EMBL" id="CAJOBI010350745">
    <property type="protein sequence ID" value="CAF5221012.1"/>
    <property type="molecule type" value="Genomic_DNA"/>
</dbReference>
<proteinExistence type="predicted"/>
<accession>A0A8S3JVC4</accession>
<feature type="non-terminal residue" evidence="2">
    <location>
        <position position="1"/>
    </location>
</feature>
<name>A0A8S3JVC4_9BILA</name>
<gene>
    <name evidence="2" type="ORF">SMN809_LOCUS82153</name>
</gene>
<evidence type="ECO:0000313" key="2">
    <source>
        <dbReference type="EMBL" id="CAF5221012.1"/>
    </source>
</evidence>
<dbReference type="InterPro" id="IPR027417">
    <property type="entry name" value="P-loop_NTPase"/>
</dbReference>
<dbReference type="Proteomes" id="UP000676336">
    <property type="component" value="Unassembled WGS sequence"/>
</dbReference>
<dbReference type="Pfam" id="PF13614">
    <property type="entry name" value="AAA_31"/>
    <property type="match status" value="1"/>
</dbReference>
<protein>
    <recommendedName>
        <fullName evidence="1">AAA domain-containing protein</fullName>
    </recommendedName>
</protein>
<reference evidence="2" key="1">
    <citation type="submission" date="2021-02" db="EMBL/GenBank/DDBJ databases">
        <authorList>
            <person name="Nowell W R."/>
        </authorList>
    </citation>
    <scope>NUCLEOTIDE SEQUENCE</scope>
</reference>
<organism evidence="2 3">
    <name type="scientific">Rotaria magnacalcarata</name>
    <dbReference type="NCBI Taxonomy" id="392030"/>
    <lineage>
        <taxon>Eukaryota</taxon>
        <taxon>Metazoa</taxon>
        <taxon>Spiralia</taxon>
        <taxon>Gnathifera</taxon>
        <taxon>Rotifera</taxon>
        <taxon>Eurotatoria</taxon>
        <taxon>Bdelloidea</taxon>
        <taxon>Philodinida</taxon>
        <taxon>Philodinidae</taxon>
        <taxon>Rotaria</taxon>
    </lineage>
</organism>
<dbReference type="SUPFAM" id="SSF52540">
    <property type="entry name" value="P-loop containing nucleoside triphosphate hydrolases"/>
    <property type="match status" value="1"/>
</dbReference>
<dbReference type="Gene3D" id="3.40.50.300">
    <property type="entry name" value="P-loop containing nucleotide triphosphate hydrolases"/>
    <property type="match status" value="1"/>
</dbReference>
<evidence type="ECO:0000313" key="3">
    <source>
        <dbReference type="Proteomes" id="UP000676336"/>
    </source>
</evidence>
<dbReference type="AlphaFoldDB" id="A0A8S3JVC4"/>
<feature type="domain" description="AAA" evidence="1">
    <location>
        <begin position="9"/>
        <end position="58"/>
    </location>
</feature>
<comment type="caution">
    <text evidence="2">The sequence shown here is derived from an EMBL/GenBank/DDBJ whole genome shotgun (WGS) entry which is preliminary data.</text>
</comment>
<dbReference type="CDD" id="cd02042">
    <property type="entry name" value="ParAB_family"/>
    <property type="match status" value="1"/>
</dbReference>
<dbReference type="InterPro" id="IPR025669">
    <property type="entry name" value="AAA_dom"/>
</dbReference>
<sequence length="77" mass="8743">KMPSEGSYAIWNNRGGSGKTNLTYHLAIKYAYRNPDKTVLVVDMCPQADLSHAFLGKFKTTTKTDRKKKMSLRHVLI</sequence>